<comment type="similarity">
    <text evidence="3 9">Belongs to the TPP enzyme family.</text>
</comment>
<keyword evidence="8 13" id="KW-0456">Lyase</keyword>
<dbReference type="SUPFAM" id="SSF52518">
    <property type="entry name" value="Thiamin diphosphate-binding fold (THDP-binding)"/>
    <property type="match status" value="2"/>
</dbReference>
<evidence type="ECO:0000313" key="14">
    <source>
        <dbReference type="Proteomes" id="UP001431010"/>
    </source>
</evidence>
<evidence type="ECO:0000256" key="6">
    <source>
        <dbReference type="ARBA" id="ARBA00022842"/>
    </source>
</evidence>
<dbReference type="EC" id="4.1.1.74" evidence="13"/>
<dbReference type="PANTHER" id="PTHR43452">
    <property type="entry name" value="PYRUVATE DECARBOXYLASE"/>
    <property type="match status" value="1"/>
</dbReference>
<dbReference type="RefSeq" id="WP_231317592.1">
    <property type="nucleotide sequence ID" value="NZ_CP088156.1"/>
</dbReference>
<evidence type="ECO:0000256" key="4">
    <source>
        <dbReference type="ARBA" id="ARBA00022723"/>
    </source>
</evidence>
<feature type="domain" description="Thiamine pyrophosphate enzyme N-terminal TPP-binding" evidence="12">
    <location>
        <begin position="4"/>
        <end position="113"/>
    </location>
</feature>
<dbReference type="InterPro" id="IPR012110">
    <property type="entry name" value="PDC/IPDC-like"/>
</dbReference>
<evidence type="ECO:0000256" key="5">
    <source>
        <dbReference type="ARBA" id="ARBA00022793"/>
    </source>
</evidence>
<dbReference type="Gene3D" id="3.40.50.970">
    <property type="match status" value="2"/>
</dbReference>
<dbReference type="Pfam" id="PF02775">
    <property type="entry name" value="TPP_enzyme_C"/>
    <property type="match status" value="1"/>
</dbReference>
<evidence type="ECO:0000313" key="13">
    <source>
        <dbReference type="EMBL" id="UFZ01799.1"/>
    </source>
</evidence>
<proteinExistence type="inferred from homology"/>
<dbReference type="PANTHER" id="PTHR43452:SF30">
    <property type="entry name" value="PYRUVATE DECARBOXYLASE ISOZYME 1-RELATED"/>
    <property type="match status" value="1"/>
</dbReference>
<dbReference type="Gene3D" id="3.40.50.1220">
    <property type="entry name" value="TPP-binding domain"/>
    <property type="match status" value="1"/>
</dbReference>
<dbReference type="InterPro" id="IPR029061">
    <property type="entry name" value="THDP-binding"/>
</dbReference>
<dbReference type="Pfam" id="PF02776">
    <property type="entry name" value="TPP_enzyme_N"/>
    <property type="match status" value="1"/>
</dbReference>
<dbReference type="InterPro" id="IPR017765">
    <property type="entry name" value="IPDC"/>
</dbReference>
<evidence type="ECO:0000256" key="7">
    <source>
        <dbReference type="ARBA" id="ARBA00023052"/>
    </source>
</evidence>
<evidence type="ECO:0000259" key="10">
    <source>
        <dbReference type="Pfam" id="PF00205"/>
    </source>
</evidence>
<feature type="domain" description="Thiamine pyrophosphate enzyme TPP-binding" evidence="11">
    <location>
        <begin position="382"/>
        <end position="517"/>
    </location>
</feature>
<protein>
    <submittedName>
        <fullName evidence="13">Indolepyruvate/phenylpyruvate decarboxylase</fullName>
        <ecNumber evidence="13">4.1.1.43</ecNumber>
        <ecNumber evidence="13">4.1.1.74</ecNumber>
    </submittedName>
</protein>
<evidence type="ECO:0000256" key="2">
    <source>
        <dbReference type="ARBA" id="ARBA00001964"/>
    </source>
</evidence>
<keyword evidence="5" id="KW-0210">Decarboxylase</keyword>
<evidence type="ECO:0000256" key="9">
    <source>
        <dbReference type="RuleBase" id="RU362132"/>
    </source>
</evidence>
<name>A0ABY3R446_9BRAD</name>
<dbReference type="GO" id="GO:0047434">
    <property type="term" value="F:indolepyruvate decarboxylase activity"/>
    <property type="evidence" value="ECO:0007669"/>
    <property type="project" value="UniProtKB-EC"/>
</dbReference>
<dbReference type="Pfam" id="PF00205">
    <property type="entry name" value="TPP_enzyme_M"/>
    <property type="match status" value="1"/>
</dbReference>
<dbReference type="EC" id="4.1.1.43" evidence="13"/>
<keyword evidence="14" id="KW-1185">Reference proteome</keyword>
<accession>A0ABY3R446</accession>
<dbReference type="Proteomes" id="UP001431010">
    <property type="component" value="Chromosome"/>
</dbReference>
<dbReference type="CDD" id="cd07038">
    <property type="entry name" value="TPP_PYR_PDC_IPDC_like"/>
    <property type="match status" value="1"/>
</dbReference>
<evidence type="ECO:0000259" key="11">
    <source>
        <dbReference type="Pfam" id="PF02775"/>
    </source>
</evidence>
<dbReference type="InterPro" id="IPR047213">
    <property type="entry name" value="TPP_PYR_PDC_IPDC-like"/>
</dbReference>
<dbReference type="InterPro" id="IPR029035">
    <property type="entry name" value="DHS-like_NAD/FAD-binding_dom"/>
</dbReference>
<dbReference type="InterPro" id="IPR012000">
    <property type="entry name" value="Thiamin_PyroP_enz_cen_dom"/>
</dbReference>
<dbReference type="PIRSF" id="PIRSF036565">
    <property type="entry name" value="Pyruvt_ip_decrb"/>
    <property type="match status" value="1"/>
</dbReference>
<sequence length="545" mass="58655">MPALAHALLAALKDHGAREIFGIPGDFVLPLFKVIEESDILPNVTLSHEPAVGFAADAAARYHGGLGVAVVTYGAGAFNLVNAIAGAYAERSPVVVIAGAPGARERVSGFLLHHQARTVDTQLAVFKEITCDQAVLSDPVTAPAQIARVLRSAREMSLPVYLEFPRDMVDAEVEAVVPLPSRQANQEALGECVEEILGRIERAVRPVIVVDVEIRRYGVEDRIAALARKLALPLVTTFMGRGLLDKADDVVAGTYLGAAGDPAITQLVEDADLVLMLGVILSDTNFALSNRAPDPRRMILAASREVQIGHHVYRDMPLGDLIDALDDRATKRTAPTTLPRQRTAYPRGLVADGQPIAPSDIATAINDMFDRHGRMPMTSDIGDCLFTAMEIDNTALAAPGYYAGMGFGVPAGIGVAATGLRPLVLVGDGAFQMTGWELGNCRRYGLDPIVVVFNNCSWEMLRVFQPESRFNNLDDWHYADIANSIGGTGERVATRAELVAALERAAQRRGQFSLIEVMLPRGKTSDTLARFVAGFKSARERMTKA</sequence>
<reference evidence="13" key="1">
    <citation type="journal article" date="2024" name="Antonie Van Leeuwenhoek">
        <title>Bradyrhizobium ontarionense sp. nov., a novel bacterial symbiont isolated from Aeschynomene indica (Indian jointvetch), harbours photosynthesis, nitrogen fixation and nitrous oxide (N2O) reductase genes.</title>
        <authorList>
            <person name="Bromfield E.S.P."/>
            <person name="Cloutier S."/>
        </authorList>
    </citation>
    <scope>NUCLEOTIDE SEQUENCE</scope>
    <source>
        <strain evidence="13">A19</strain>
    </source>
</reference>
<keyword evidence="6" id="KW-0460">Magnesium</keyword>
<comment type="cofactor">
    <cofactor evidence="2">
        <name>thiamine diphosphate</name>
        <dbReference type="ChEBI" id="CHEBI:58937"/>
    </cofactor>
</comment>
<dbReference type="NCBIfam" id="TIGR03394">
    <property type="entry name" value="indol_phenyl_DC"/>
    <property type="match status" value="1"/>
</dbReference>
<dbReference type="EMBL" id="CP088156">
    <property type="protein sequence ID" value="UFZ01799.1"/>
    <property type="molecule type" value="Genomic_DNA"/>
</dbReference>
<dbReference type="InterPro" id="IPR012001">
    <property type="entry name" value="Thiamin_PyroP_enz_TPP-bd_dom"/>
</dbReference>
<feature type="domain" description="Thiamine pyrophosphate enzyme central" evidence="10">
    <location>
        <begin position="193"/>
        <end position="318"/>
    </location>
</feature>
<evidence type="ECO:0000256" key="3">
    <source>
        <dbReference type="ARBA" id="ARBA00007812"/>
    </source>
</evidence>
<gene>
    <name evidence="13" type="primary">ipdC</name>
    <name evidence="13" type="ORF">LQG66_21040</name>
</gene>
<dbReference type="SUPFAM" id="SSF52467">
    <property type="entry name" value="DHS-like NAD/FAD-binding domain"/>
    <property type="match status" value="1"/>
</dbReference>
<keyword evidence="4" id="KW-0479">Metal-binding</keyword>
<comment type="cofactor">
    <cofactor evidence="1">
        <name>a metal cation</name>
        <dbReference type="ChEBI" id="CHEBI:25213"/>
    </cofactor>
</comment>
<dbReference type="GO" id="GO:0050177">
    <property type="term" value="F:phenylpyruvate decarboxylase activity"/>
    <property type="evidence" value="ECO:0007669"/>
    <property type="project" value="UniProtKB-EC"/>
</dbReference>
<evidence type="ECO:0000256" key="1">
    <source>
        <dbReference type="ARBA" id="ARBA00001920"/>
    </source>
</evidence>
<evidence type="ECO:0000259" key="12">
    <source>
        <dbReference type="Pfam" id="PF02776"/>
    </source>
</evidence>
<organism evidence="13 14">
    <name type="scientific">Bradyrhizobium ontarionense</name>
    <dbReference type="NCBI Taxonomy" id="2898149"/>
    <lineage>
        <taxon>Bacteria</taxon>
        <taxon>Pseudomonadati</taxon>
        <taxon>Pseudomonadota</taxon>
        <taxon>Alphaproteobacteria</taxon>
        <taxon>Hyphomicrobiales</taxon>
        <taxon>Nitrobacteraceae</taxon>
        <taxon>Bradyrhizobium</taxon>
    </lineage>
</organism>
<keyword evidence="7 9" id="KW-0786">Thiamine pyrophosphate</keyword>
<dbReference type="InterPro" id="IPR011766">
    <property type="entry name" value="TPP_enzyme_TPP-bd"/>
</dbReference>
<evidence type="ECO:0000256" key="8">
    <source>
        <dbReference type="ARBA" id="ARBA00023239"/>
    </source>
</evidence>